<gene>
    <name evidence="3" type="ORF">IAA17_01530</name>
</gene>
<dbReference type="AlphaFoldDB" id="A0A9D2GGN7"/>
<evidence type="ECO:0000256" key="2">
    <source>
        <dbReference type="SAM" id="SignalP"/>
    </source>
</evidence>
<organism evidence="3 4">
    <name type="scientific">Candidatus Lachnoclostridium stercorigallinarum</name>
    <dbReference type="NCBI Taxonomy" id="2838634"/>
    <lineage>
        <taxon>Bacteria</taxon>
        <taxon>Bacillati</taxon>
        <taxon>Bacillota</taxon>
        <taxon>Clostridia</taxon>
        <taxon>Lachnospirales</taxon>
        <taxon>Lachnospiraceae</taxon>
    </lineage>
</organism>
<evidence type="ECO:0000313" key="4">
    <source>
        <dbReference type="Proteomes" id="UP000824101"/>
    </source>
</evidence>
<evidence type="ECO:0000313" key="3">
    <source>
        <dbReference type="EMBL" id="HIZ78462.1"/>
    </source>
</evidence>
<feature type="region of interest" description="Disordered" evidence="1">
    <location>
        <begin position="27"/>
        <end position="48"/>
    </location>
</feature>
<protein>
    <submittedName>
        <fullName evidence="3">GerMN domain-containing protein</fullName>
    </submittedName>
</protein>
<feature type="signal peptide" evidence="2">
    <location>
        <begin position="1"/>
        <end position="22"/>
    </location>
</feature>
<reference evidence="3" key="1">
    <citation type="journal article" date="2021" name="PeerJ">
        <title>Extensive microbial diversity within the chicken gut microbiome revealed by metagenomics and culture.</title>
        <authorList>
            <person name="Gilroy R."/>
            <person name="Ravi A."/>
            <person name="Getino M."/>
            <person name="Pursley I."/>
            <person name="Horton D.L."/>
            <person name="Alikhan N.F."/>
            <person name="Baker D."/>
            <person name="Gharbi K."/>
            <person name="Hall N."/>
            <person name="Watson M."/>
            <person name="Adriaenssens E.M."/>
            <person name="Foster-Nyarko E."/>
            <person name="Jarju S."/>
            <person name="Secka A."/>
            <person name="Antonio M."/>
            <person name="Oren A."/>
            <person name="Chaudhuri R.R."/>
            <person name="La Ragione R."/>
            <person name="Hildebrand F."/>
            <person name="Pallen M.J."/>
        </authorList>
    </citation>
    <scope>NUCLEOTIDE SEQUENCE</scope>
    <source>
        <strain evidence="3">ChiBcec1-1093</strain>
    </source>
</reference>
<dbReference type="PROSITE" id="PS51257">
    <property type="entry name" value="PROKAR_LIPOPROTEIN"/>
    <property type="match status" value="1"/>
</dbReference>
<accession>A0A9D2GGN7</accession>
<reference evidence="3" key="2">
    <citation type="submission" date="2021-04" db="EMBL/GenBank/DDBJ databases">
        <authorList>
            <person name="Gilroy R."/>
        </authorList>
    </citation>
    <scope>NUCLEOTIDE SEQUENCE</scope>
    <source>
        <strain evidence="3">ChiBcec1-1093</strain>
    </source>
</reference>
<dbReference type="Proteomes" id="UP000824101">
    <property type="component" value="Unassembled WGS sequence"/>
</dbReference>
<proteinExistence type="predicted"/>
<feature type="chain" id="PRO_5039349379" evidence="2">
    <location>
        <begin position="23"/>
        <end position="188"/>
    </location>
</feature>
<name>A0A9D2GGN7_9FIRM</name>
<evidence type="ECO:0000256" key="1">
    <source>
        <dbReference type="SAM" id="MobiDB-lite"/>
    </source>
</evidence>
<dbReference type="EMBL" id="DXBC01000026">
    <property type="protein sequence ID" value="HIZ78462.1"/>
    <property type="molecule type" value="Genomic_DNA"/>
</dbReference>
<comment type="caution">
    <text evidence="3">The sequence shown here is derived from an EMBL/GenBank/DDBJ whole genome shotgun (WGS) entry which is preliminary data.</text>
</comment>
<keyword evidence="2" id="KW-0732">Signal</keyword>
<sequence length="188" mass="19446">MMKKFALCMTGALLALSMAACSPTQTETDPAAALEQQSTGGADDKVPDPTTEVLEIASIYIPNEEKTGLRQSMEGLTAVDVNSLVAQLAEAGVLPADCEVLSYETEGEEEDSAAGPGVDAGATIASSAVLNLSSIPDGDSIDNQLTIGAIGNTITENLGVRSLTIQENGTTVAENVTFQSEYETLITE</sequence>